<evidence type="ECO:0000313" key="2">
    <source>
        <dbReference type="EMBL" id="SFV87448.1"/>
    </source>
</evidence>
<dbReference type="EMBL" id="FPHZ01000013">
    <property type="protein sequence ID" value="SFV87448.1"/>
    <property type="molecule type" value="Genomic_DNA"/>
</dbReference>
<dbReference type="AlphaFoldDB" id="A0A1W1E0Q7"/>
<dbReference type="PANTHER" id="PTHR43236:SF1">
    <property type="entry name" value="BLL7220 PROTEIN"/>
    <property type="match status" value="1"/>
</dbReference>
<dbReference type="Pfam" id="PF06114">
    <property type="entry name" value="Peptidase_M78"/>
    <property type="match status" value="1"/>
</dbReference>
<dbReference type="InterPro" id="IPR010359">
    <property type="entry name" value="IrrE_HExxH"/>
</dbReference>
<proteinExistence type="predicted"/>
<protein>
    <recommendedName>
        <fullName evidence="1">IrrE N-terminal-like domain-containing protein</fullName>
    </recommendedName>
</protein>
<feature type="domain" description="IrrE N-terminal-like" evidence="1">
    <location>
        <begin position="27"/>
        <end position="154"/>
    </location>
</feature>
<gene>
    <name evidence="2" type="ORF">MNB_SUP05-SYMBIONT-5-234</name>
</gene>
<sequence>MLTHKKLFNEVIEKFHGEYPTPVVAIAEKLGISVVEKDFDNTDFYGEISKDDDNKYTISINSKSDAPRIRNTVAHEIGHFVKHEDFFQKHNVISDVKLNFKKGGYTELELIQEDEANEFAIELLVPKKQAFKMLTEGKTIQEIAHTFIVPEATVILSIGWDVGLANWED</sequence>
<dbReference type="InterPro" id="IPR052345">
    <property type="entry name" value="Rad_response_metalloprotease"/>
</dbReference>
<accession>A0A1W1E0Q7</accession>
<organism evidence="2">
    <name type="scientific">hydrothermal vent metagenome</name>
    <dbReference type="NCBI Taxonomy" id="652676"/>
    <lineage>
        <taxon>unclassified sequences</taxon>
        <taxon>metagenomes</taxon>
        <taxon>ecological metagenomes</taxon>
    </lineage>
</organism>
<name>A0A1W1E0Q7_9ZZZZ</name>
<dbReference type="PANTHER" id="PTHR43236">
    <property type="entry name" value="ANTITOXIN HIGA1"/>
    <property type="match status" value="1"/>
</dbReference>
<dbReference type="Gene3D" id="1.10.10.2910">
    <property type="match status" value="1"/>
</dbReference>
<evidence type="ECO:0000259" key="1">
    <source>
        <dbReference type="Pfam" id="PF06114"/>
    </source>
</evidence>
<reference evidence="2" key="1">
    <citation type="submission" date="2016-10" db="EMBL/GenBank/DDBJ databases">
        <authorList>
            <person name="de Groot N.N."/>
        </authorList>
    </citation>
    <scope>NUCLEOTIDE SEQUENCE</scope>
</reference>